<reference evidence="1" key="1">
    <citation type="journal article" date="2022" name="bioRxiv">
        <title>Sequencing and chromosome-scale assembly of the giantPleurodeles waltlgenome.</title>
        <authorList>
            <person name="Brown T."/>
            <person name="Elewa A."/>
            <person name="Iarovenko S."/>
            <person name="Subramanian E."/>
            <person name="Araus A.J."/>
            <person name="Petzold A."/>
            <person name="Susuki M."/>
            <person name="Suzuki K.-i.T."/>
            <person name="Hayashi T."/>
            <person name="Toyoda A."/>
            <person name="Oliveira C."/>
            <person name="Osipova E."/>
            <person name="Leigh N.D."/>
            <person name="Simon A."/>
            <person name="Yun M.H."/>
        </authorList>
    </citation>
    <scope>NUCLEOTIDE SEQUENCE</scope>
    <source>
        <strain evidence="1">20211129_DDA</strain>
        <tissue evidence="1">Liver</tissue>
    </source>
</reference>
<dbReference type="EMBL" id="JANPWB010000010">
    <property type="protein sequence ID" value="KAJ1142619.1"/>
    <property type="molecule type" value="Genomic_DNA"/>
</dbReference>
<comment type="caution">
    <text evidence="1">The sequence shown here is derived from an EMBL/GenBank/DDBJ whole genome shotgun (WGS) entry which is preliminary data.</text>
</comment>
<dbReference type="Proteomes" id="UP001066276">
    <property type="component" value="Chromosome 6"/>
</dbReference>
<evidence type="ECO:0000313" key="2">
    <source>
        <dbReference type="Proteomes" id="UP001066276"/>
    </source>
</evidence>
<protein>
    <submittedName>
        <fullName evidence="1">Uncharacterized protein</fullName>
    </submittedName>
</protein>
<organism evidence="1 2">
    <name type="scientific">Pleurodeles waltl</name>
    <name type="common">Iberian ribbed newt</name>
    <dbReference type="NCBI Taxonomy" id="8319"/>
    <lineage>
        <taxon>Eukaryota</taxon>
        <taxon>Metazoa</taxon>
        <taxon>Chordata</taxon>
        <taxon>Craniata</taxon>
        <taxon>Vertebrata</taxon>
        <taxon>Euteleostomi</taxon>
        <taxon>Amphibia</taxon>
        <taxon>Batrachia</taxon>
        <taxon>Caudata</taxon>
        <taxon>Salamandroidea</taxon>
        <taxon>Salamandridae</taxon>
        <taxon>Pleurodelinae</taxon>
        <taxon>Pleurodeles</taxon>
    </lineage>
</organism>
<sequence length="111" mass="12415">MQTYGLRWKELQQFRDDNSSISAASTGIKDVPVMPTSWIPRTRDLVCEKVAVKKEFGPSYRAPVPVLGMHGTRTLILSPLAGAKENRFVSIDNAKLHHMANPAQQAKRNNQ</sequence>
<dbReference type="Gene3D" id="2.30.30.140">
    <property type="match status" value="1"/>
</dbReference>
<keyword evidence="2" id="KW-1185">Reference proteome</keyword>
<name>A0AAV7QQA5_PLEWA</name>
<evidence type="ECO:0000313" key="1">
    <source>
        <dbReference type="EMBL" id="KAJ1142619.1"/>
    </source>
</evidence>
<gene>
    <name evidence="1" type="ORF">NDU88_008932</name>
</gene>
<proteinExistence type="predicted"/>
<dbReference type="AlphaFoldDB" id="A0AAV7QQA5"/>
<accession>A0AAV7QQA5</accession>